<dbReference type="FunFam" id="1.20.1510.10:FF:000006">
    <property type="entry name" value="Divalent cation efflux transporter"/>
    <property type="match status" value="1"/>
</dbReference>
<feature type="domain" description="Cation efflux protein transmembrane" evidence="8">
    <location>
        <begin position="12"/>
        <end position="212"/>
    </location>
</feature>
<organism evidence="10 11">
    <name type="scientific">Candidatus Desulfatibia profunda</name>
    <dbReference type="NCBI Taxonomy" id="2841695"/>
    <lineage>
        <taxon>Bacteria</taxon>
        <taxon>Pseudomonadati</taxon>
        <taxon>Thermodesulfobacteriota</taxon>
        <taxon>Desulfobacteria</taxon>
        <taxon>Desulfobacterales</taxon>
        <taxon>Desulfobacterales incertae sedis</taxon>
        <taxon>Candidatus Desulfatibia</taxon>
    </lineage>
</organism>
<feature type="transmembrane region" description="Helical" evidence="7">
    <location>
        <begin position="41"/>
        <end position="58"/>
    </location>
</feature>
<protein>
    <submittedName>
        <fullName evidence="10">Cation transporter</fullName>
    </submittedName>
</protein>
<keyword evidence="3" id="KW-0813">Transport</keyword>
<sequence>MESQRRKVNVALLSVISNTALVILKLAVGLLIGSVSILSEAIHSATDLIAAVIALFSVKTSGRPPDSKHPFGHGKIENISGSIEALLIFVAAGWIIFEATAKLRHPTPVENLGWGVGVMLFSTLVNIVVSEMLFRVAKETDSVALEADAWHLRTDVYTSAGVMASLALIWAGERVFPGRHFHWLDPVAAIAVALLIIKAAYDLTVKSGRDLLDSRLPGQEEKWIIAMIKEHRSTIHGFHDLRTRKAGSFRFVEFHIKVDPVMTVQDSHRITDEIAARIKKQFRHVSVTIHTEPCDGNCEGKCLEGCLLPVKGKIDSKKE</sequence>
<proteinExistence type="inferred from homology"/>
<gene>
    <name evidence="10" type="ORF">H8E23_16285</name>
</gene>
<evidence type="ECO:0000259" key="8">
    <source>
        <dbReference type="Pfam" id="PF01545"/>
    </source>
</evidence>
<dbReference type="GO" id="GO:0015341">
    <property type="term" value="F:zinc efflux antiporter activity"/>
    <property type="evidence" value="ECO:0007669"/>
    <property type="project" value="TreeGrafter"/>
</dbReference>
<keyword evidence="5 7" id="KW-1133">Transmembrane helix</keyword>
<evidence type="ECO:0000256" key="5">
    <source>
        <dbReference type="ARBA" id="ARBA00022989"/>
    </source>
</evidence>
<dbReference type="InterPro" id="IPR027470">
    <property type="entry name" value="Cation_efflux_CTD"/>
</dbReference>
<dbReference type="InterPro" id="IPR002524">
    <property type="entry name" value="Cation_efflux"/>
</dbReference>
<evidence type="ECO:0000256" key="2">
    <source>
        <dbReference type="ARBA" id="ARBA00008114"/>
    </source>
</evidence>
<evidence type="ECO:0000256" key="3">
    <source>
        <dbReference type="ARBA" id="ARBA00022448"/>
    </source>
</evidence>
<feature type="transmembrane region" description="Helical" evidence="7">
    <location>
        <begin position="79"/>
        <end position="97"/>
    </location>
</feature>
<keyword evidence="4 7" id="KW-0812">Transmembrane</keyword>
<comment type="caution">
    <text evidence="10">The sequence shown here is derived from an EMBL/GenBank/DDBJ whole genome shotgun (WGS) entry which is preliminary data.</text>
</comment>
<dbReference type="AlphaFoldDB" id="A0A8J6NZD1"/>
<dbReference type="GO" id="GO:0015093">
    <property type="term" value="F:ferrous iron transmembrane transporter activity"/>
    <property type="evidence" value="ECO:0007669"/>
    <property type="project" value="TreeGrafter"/>
</dbReference>
<dbReference type="PANTHER" id="PTHR43840:SF15">
    <property type="entry name" value="MITOCHONDRIAL METAL TRANSPORTER 1-RELATED"/>
    <property type="match status" value="1"/>
</dbReference>
<evidence type="ECO:0000256" key="7">
    <source>
        <dbReference type="SAM" id="Phobius"/>
    </source>
</evidence>
<evidence type="ECO:0000313" key="10">
    <source>
        <dbReference type="EMBL" id="MBC8362943.1"/>
    </source>
</evidence>
<evidence type="ECO:0000256" key="1">
    <source>
        <dbReference type="ARBA" id="ARBA00004141"/>
    </source>
</evidence>
<dbReference type="Pfam" id="PF01545">
    <property type="entry name" value="Cation_efflux"/>
    <property type="match status" value="1"/>
</dbReference>
<feature type="transmembrane region" description="Helical" evidence="7">
    <location>
        <begin position="12"/>
        <end position="35"/>
    </location>
</feature>
<dbReference type="GO" id="GO:0006882">
    <property type="term" value="P:intracellular zinc ion homeostasis"/>
    <property type="evidence" value="ECO:0007669"/>
    <property type="project" value="TreeGrafter"/>
</dbReference>
<feature type="domain" description="Cation efflux protein cytoplasmic" evidence="9">
    <location>
        <begin position="217"/>
        <end position="294"/>
    </location>
</feature>
<dbReference type="InterPro" id="IPR027469">
    <property type="entry name" value="Cation_efflux_TMD_sf"/>
</dbReference>
<dbReference type="GO" id="GO:0005886">
    <property type="term" value="C:plasma membrane"/>
    <property type="evidence" value="ECO:0007669"/>
    <property type="project" value="TreeGrafter"/>
</dbReference>
<evidence type="ECO:0000256" key="6">
    <source>
        <dbReference type="ARBA" id="ARBA00023136"/>
    </source>
</evidence>
<dbReference type="Proteomes" id="UP000603434">
    <property type="component" value="Unassembled WGS sequence"/>
</dbReference>
<comment type="subcellular location">
    <subcellularLocation>
        <location evidence="1">Membrane</location>
        <topology evidence="1">Multi-pass membrane protein</topology>
    </subcellularLocation>
</comment>
<dbReference type="SUPFAM" id="SSF161111">
    <property type="entry name" value="Cation efflux protein transmembrane domain-like"/>
    <property type="match status" value="1"/>
</dbReference>
<dbReference type="SUPFAM" id="SSF160240">
    <property type="entry name" value="Cation efflux protein cytoplasmic domain-like"/>
    <property type="match status" value="1"/>
</dbReference>
<dbReference type="EMBL" id="JACNJH010000235">
    <property type="protein sequence ID" value="MBC8362943.1"/>
    <property type="molecule type" value="Genomic_DNA"/>
</dbReference>
<evidence type="ECO:0000313" key="11">
    <source>
        <dbReference type="Proteomes" id="UP000603434"/>
    </source>
</evidence>
<dbReference type="InterPro" id="IPR050291">
    <property type="entry name" value="CDF_Transporter"/>
</dbReference>
<keyword evidence="6 7" id="KW-0472">Membrane</keyword>
<comment type="similarity">
    <text evidence="2">Belongs to the cation diffusion facilitator (CDF) transporter (TC 2.A.4) family.</text>
</comment>
<name>A0A8J6NZD1_9BACT</name>
<reference evidence="10 11" key="1">
    <citation type="submission" date="2020-08" db="EMBL/GenBank/DDBJ databases">
        <title>Bridging the membrane lipid divide: bacteria of the FCB group superphylum have the potential to synthesize archaeal ether lipids.</title>
        <authorList>
            <person name="Villanueva L."/>
            <person name="Von Meijenfeldt F.A.B."/>
            <person name="Westbye A.B."/>
            <person name="Yadav S."/>
            <person name="Hopmans E.C."/>
            <person name="Dutilh B.E."/>
            <person name="Sinninghe Damste J.S."/>
        </authorList>
    </citation>
    <scope>NUCLEOTIDE SEQUENCE [LARGE SCALE GENOMIC DNA]</scope>
    <source>
        <strain evidence="10">NIOZ-UU30</strain>
    </source>
</reference>
<dbReference type="PANTHER" id="PTHR43840">
    <property type="entry name" value="MITOCHONDRIAL METAL TRANSPORTER 1-RELATED"/>
    <property type="match status" value="1"/>
</dbReference>
<dbReference type="Gene3D" id="1.20.1510.10">
    <property type="entry name" value="Cation efflux protein transmembrane domain"/>
    <property type="match status" value="1"/>
</dbReference>
<dbReference type="InterPro" id="IPR036837">
    <property type="entry name" value="Cation_efflux_CTD_sf"/>
</dbReference>
<dbReference type="InterPro" id="IPR058533">
    <property type="entry name" value="Cation_efflux_TM"/>
</dbReference>
<evidence type="ECO:0000256" key="4">
    <source>
        <dbReference type="ARBA" id="ARBA00022692"/>
    </source>
</evidence>
<evidence type="ECO:0000259" key="9">
    <source>
        <dbReference type="Pfam" id="PF16916"/>
    </source>
</evidence>
<dbReference type="GO" id="GO:0015086">
    <property type="term" value="F:cadmium ion transmembrane transporter activity"/>
    <property type="evidence" value="ECO:0007669"/>
    <property type="project" value="TreeGrafter"/>
</dbReference>
<dbReference type="Pfam" id="PF16916">
    <property type="entry name" value="ZT_dimer"/>
    <property type="match status" value="1"/>
</dbReference>
<dbReference type="NCBIfam" id="TIGR01297">
    <property type="entry name" value="CDF"/>
    <property type="match status" value="1"/>
</dbReference>
<dbReference type="Gene3D" id="3.30.70.1350">
    <property type="entry name" value="Cation efflux protein, cytoplasmic domain"/>
    <property type="match status" value="1"/>
</dbReference>
<accession>A0A8J6NZD1</accession>
<feature type="transmembrane region" description="Helical" evidence="7">
    <location>
        <begin position="112"/>
        <end position="134"/>
    </location>
</feature>